<dbReference type="OrthoDB" id="167718at2759"/>
<dbReference type="SMART" id="SM00360">
    <property type="entry name" value="RRM"/>
    <property type="match status" value="1"/>
</dbReference>
<dbReference type="GO" id="GO:0005634">
    <property type="term" value="C:nucleus"/>
    <property type="evidence" value="ECO:0007669"/>
    <property type="project" value="TreeGrafter"/>
</dbReference>
<dbReference type="PANTHER" id="PTHR48025">
    <property type="entry name" value="OS02G0815200 PROTEIN"/>
    <property type="match status" value="1"/>
</dbReference>
<dbReference type="PROSITE" id="PS50102">
    <property type="entry name" value="RRM"/>
    <property type="match status" value="1"/>
</dbReference>
<accession>A0A8K0JMU0</accession>
<dbReference type="Gene3D" id="3.30.70.330">
    <property type="match status" value="1"/>
</dbReference>
<reference evidence="5" key="1">
    <citation type="submission" date="2020-04" db="EMBL/GenBank/DDBJ databases">
        <title>Analysis of mating type loci in Filobasidium floriforme.</title>
        <authorList>
            <person name="Nowrousian M."/>
        </authorList>
    </citation>
    <scope>NUCLEOTIDE SEQUENCE</scope>
    <source>
        <strain evidence="5">CBS 6242</strain>
    </source>
</reference>
<proteinExistence type="predicted"/>
<evidence type="ECO:0000313" key="5">
    <source>
        <dbReference type="EMBL" id="KAG7562229.1"/>
    </source>
</evidence>
<keyword evidence="6" id="KW-1185">Reference proteome</keyword>
<feature type="compositionally biased region" description="Basic and acidic residues" evidence="3">
    <location>
        <begin position="257"/>
        <end position="283"/>
    </location>
</feature>
<dbReference type="AlphaFoldDB" id="A0A8K0JMU0"/>
<feature type="compositionally biased region" description="Basic and acidic residues" evidence="3">
    <location>
        <begin position="317"/>
        <end position="327"/>
    </location>
</feature>
<feature type="region of interest" description="Disordered" evidence="3">
    <location>
        <begin position="1"/>
        <end position="164"/>
    </location>
</feature>
<keyword evidence="1 2" id="KW-0694">RNA-binding</keyword>
<evidence type="ECO:0000313" key="6">
    <source>
        <dbReference type="Proteomes" id="UP000812966"/>
    </source>
</evidence>
<feature type="compositionally biased region" description="Polar residues" evidence="3">
    <location>
        <begin position="67"/>
        <end position="77"/>
    </location>
</feature>
<dbReference type="SUPFAM" id="SSF54928">
    <property type="entry name" value="RNA-binding domain, RBD"/>
    <property type="match status" value="1"/>
</dbReference>
<evidence type="ECO:0000259" key="4">
    <source>
        <dbReference type="PROSITE" id="PS50102"/>
    </source>
</evidence>
<feature type="compositionally biased region" description="Polar residues" evidence="3">
    <location>
        <begin position="385"/>
        <end position="394"/>
    </location>
</feature>
<dbReference type="CDD" id="cd12400">
    <property type="entry name" value="RRM_Nop6"/>
    <property type="match status" value="1"/>
</dbReference>
<dbReference type="PANTHER" id="PTHR48025:SF1">
    <property type="entry name" value="RRM DOMAIN-CONTAINING PROTEIN"/>
    <property type="match status" value="1"/>
</dbReference>
<dbReference type="InterPro" id="IPR034228">
    <property type="entry name" value="Nop6_RRM"/>
</dbReference>
<dbReference type="Pfam" id="PF00076">
    <property type="entry name" value="RRM_1"/>
    <property type="match status" value="1"/>
</dbReference>
<dbReference type="Proteomes" id="UP000812966">
    <property type="component" value="Unassembled WGS sequence"/>
</dbReference>
<dbReference type="EMBL" id="JABELV010000036">
    <property type="protein sequence ID" value="KAG7562229.1"/>
    <property type="molecule type" value="Genomic_DNA"/>
</dbReference>
<feature type="region of interest" description="Disordered" evidence="3">
    <location>
        <begin position="245"/>
        <end position="394"/>
    </location>
</feature>
<dbReference type="GO" id="GO:0003729">
    <property type="term" value="F:mRNA binding"/>
    <property type="evidence" value="ECO:0007669"/>
    <property type="project" value="TreeGrafter"/>
</dbReference>
<feature type="compositionally biased region" description="Polar residues" evidence="3">
    <location>
        <begin position="1"/>
        <end position="16"/>
    </location>
</feature>
<dbReference type="InterPro" id="IPR050502">
    <property type="entry name" value="Euk_RNA-bind_prot"/>
</dbReference>
<feature type="compositionally biased region" description="Basic and acidic residues" evidence="3">
    <location>
        <begin position="120"/>
        <end position="146"/>
    </location>
</feature>
<name>A0A8K0JMU0_9TREE</name>
<feature type="compositionally biased region" description="Basic residues" evidence="3">
    <location>
        <begin position="307"/>
        <end position="316"/>
    </location>
</feature>
<dbReference type="InterPro" id="IPR012677">
    <property type="entry name" value="Nucleotide-bd_a/b_plait_sf"/>
</dbReference>
<comment type="caution">
    <text evidence="5">The sequence shown here is derived from an EMBL/GenBank/DDBJ whole genome shotgun (WGS) entry which is preliminary data.</text>
</comment>
<feature type="compositionally biased region" description="Basic and acidic residues" evidence="3">
    <location>
        <begin position="88"/>
        <end position="103"/>
    </location>
</feature>
<protein>
    <recommendedName>
        <fullName evidence="4">RRM domain-containing protein</fullName>
    </recommendedName>
</protein>
<dbReference type="InterPro" id="IPR035979">
    <property type="entry name" value="RBD_domain_sf"/>
</dbReference>
<sequence>MSTTLTKKQQKAQSFRTKGGKGGKKEAPVPEDVPEQDLLDDEDGDDNKDAGDVSLATLNIDGRDSQKTVADLNSTTEPDGKKKSKSKLSKEKKLREKLAREAELANGKPAGETSAGQKRKREEDVKPVTKVEKGKNKAVDADDEGKGQAMEVDGEEGKEKKKTKKDIKQRFILFVGHLSFKTTSSELAAYFARETGHSPSVRLLTTKPPGPPKSRGIAFIEFPTSSSLQAALKLHHTELDGKRINVELTAGGGGSTGERKKKIEERNQRVGEQRVKRKEREAEEAGEDGEGEGGAGEVGEDGEPVKKKTKVRGGRRGKTDDKDKDDGALPGWSARKSGTFATSGTGPASRGRGRGGARGGGSGRGRSDGGGRGGGGGGGGRYWQPTGSNATTVG</sequence>
<evidence type="ECO:0000256" key="1">
    <source>
        <dbReference type="ARBA" id="ARBA00022884"/>
    </source>
</evidence>
<dbReference type="InterPro" id="IPR000504">
    <property type="entry name" value="RRM_dom"/>
</dbReference>
<evidence type="ECO:0000256" key="3">
    <source>
        <dbReference type="SAM" id="MobiDB-lite"/>
    </source>
</evidence>
<gene>
    <name evidence="5" type="ORF">FFLO_02315</name>
</gene>
<evidence type="ECO:0000256" key="2">
    <source>
        <dbReference type="PROSITE-ProRule" id="PRU00176"/>
    </source>
</evidence>
<organism evidence="5 6">
    <name type="scientific">Filobasidium floriforme</name>
    <dbReference type="NCBI Taxonomy" id="5210"/>
    <lineage>
        <taxon>Eukaryota</taxon>
        <taxon>Fungi</taxon>
        <taxon>Dikarya</taxon>
        <taxon>Basidiomycota</taxon>
        <taxon>Agaricomycotina</taxon>
        <taxon>Tremellomycetes</taxon>
        <taxon>Filobasidiales</taxon>
        <taxon>Filobasidiaceae</taxon>
        <taxon>Filobasidium</taxon>
    </lineage>
</organism>
<feature type="compositionally biased region" description="Acidic residues" evidence="3">
    <location>
        <begin position="32"/>
        <end position="46"/>
    </location>
</feature>
<feature type="compositionally biased region" description="Gly residues" evidence="3">
    <location>
        <begin position="354"/>
        <end position="381"/>
    </location>
</feature>
<feature type="domain" description="RRM" evidence="4">
    <location>
        <begin position="171"/>
        <end position="251"/>
    </location>
</feature>